<keyword evidence="3" id="KW-1185">Reference proteome</keyword>
<keyword evidence="1" id="KW-0732">Signal</keyword>
<feature type="signal peptide" evidence="1">
    <location>
        <begin position="1"/>
        <end position="27"/>
    </location>
</feature>
<protein>
    <recommendedName>
        <fullName evidence="4">Ig-like domain-containing protein</fullName>
    </recommendedName>
</protein>
<gene>
    <name evidence="2" type="ORF">ACFFTR_20840</name>
</gene>
<evidence type="ECO:0000313" key="2">
    <source>
        <dbReference type="EMBL" id="MFB9445531.1"/>
    </source>
</evidence>
<evidence type="ECO:0000313" key="3">
    <source>
        <dbReference type="Proteomes" id="UP001589608"/>
    </source>
</evidence>
<dbReference type="RefSeq" id="WP_223103880.1">
    <property type="nucleotide sequence ID" value="NZ_CP061913.1"/>
</dbReference>
<organism evidence="2 3">
    <name type="scientific">Dactylosporangium vinaceum</name>
    <dbReference type="NCBI Taxonomy" id="53362"/>
    <lineage>
        <taxon>Bacteria</taxon>
        <taxon>Bacillati</taxon>
        <taxon>Actinomycetota</taxon>
        <taxon>Actinomycetes</taxon>
        <taxon>Micromonosporales</taxon>
        <taxon>Micromonosporaceae</taxon>
        <taxon>Dactylosporangium</taxon>
    </lineage>
</organism>
<evidence type="ECO:0000256" key="1">
    <source>
        <dbReference type="SAM" id="SignalP"/>
    </source>
</evidence>
<feature type="chain" id="PRO_5047184034" description="Ig-like domain-containing protein" evidence="1">
    <location>
        <begin position="28"/>
        <end position="166"/>
    </location>
</feature>
<reference evidence="2 3" key="1">
    <citation type="submission" date="2024-09" db="EMBL/GenBank/DDBJ databases">
        <authorList>
            <person name="Sun Q."/>
            <person name="Mori K."/>
        </authorList>
    </citation>
    <scope>NUCLEOTIDE SEQUENCE [LARGE SCALE GENOMIC DNA]</scope>
    <source>
        <strain evidence="2 3">JCM 3307</strain>
    </source>
</reference>
<sequence length="166" mass="17298">MRLGRIIAAALLATAGTLTLAAGPADAATVTCTLSTPNSSELMPNSYVTGPGIYTGTFIYGSQPSCTGGTPYLRGSTTTIHSSLNGATQPPGSITWSCKSGQFCYPPISSALWPGLHCDTPYPYDNWVEVTGYYQEAATSARINLGTVVGPHRTGTALHPHSCDLQ</sequence>
<name>A0ABV5M9I1_9ACTN</name>
<dbReference type="Proteomes" id="UP001589608">
    <property type="component" value="Unassembled WGS sequence"/>
</dbReference>
<evidence type="ECO:0008006" key="4">
    <source>
        <dbReference type="Google" id="ProtNLM"/>
    </source>
</evidence>
<accession>A0ABV5M9I1</accession>
<dbReference type="EMBL" id="JBHMCA010000042">
    <property type="protein sequence ID" value="MFB9445531.1"/>
    <property type="molecule type" value="Genomic_DNA"/>
</dbReference>
<comment type="caution">
    <text evidence="2">The sequence shown here is derived from an EMBL/GenBank/DDBJ whole genome shotgun (WGS) entry which is preliminary data.</text>
</comment>
<proteinExistence type="predicted"/>